<comment type="caution">
    <text evidence="1">The sequence shown here is derived from an EMBL/GenBank/DDBJ whole genome shotgun (WGS) entry which is preliminary data.</text>
</comment>
<protein>
    <submittedName>
        <fullName evidence="1">Uncharacterized protein</fullName>
    </submittedName>
</protein>
<evidence type="ECO:0000313" key="2">
    <source>
        <dbReference type="Proteomes" id="UP000265520"/>
    </source>
</evidence>
<dbReference type="Proteomes" id="UP000265520">
    <property type="component" value="Unassembled WGS sequence"/>
</dbReference>
<sequence>MNASVPYASRNEVSPVVEYGAAEDDPVRGFGLAVGLGVFHRYKVLLYVNRTEEFTKLLVRELRSVICDNDLWNPKPRKYVSLEETEHVK</sequence>
<keyword evidence="2" id="KW-1185">Reference proteome</keyword>
<organism evidence="1 2">
    <name type="scientific">Trifolium medium</name>
    <dbReference type="NCBI Taxonomy" id="97028"/>
    <lineage>
        <taxon>Eukaryota</taxon>
        <taxon>Viridiplantae</taxon>
        <taxon>Streptophyta</taxon>
        <taxon>Embryophyta</taxon>
        <taxon>Tracheophyta</taxon>
        <taxon>Spermatophyta</taxon>
        <taxon>Magnoliopsida</taxon>
        <taxon>eudicotyledons</taxon>
        <taxon>Gunneridae</taxon>
        <taxon>Pentapetalae</taxon>
        <taxon>rosids</taxon>
        <taxon>fabids</taxon>
        <taxon>Fabales</taxon>
        <taxon>Fabaceae</taxon>
        <taxon>Papilionoideae</taxon>
        <taxon>50 kb inversion clade</taxon>
        <taxon>NPAAA clade</taxon>
        <taxon>Hologalegina</taxon>
        <taxon>IRL clade</taxon>
        <taxon>Trifolieae</taxon>
        <taxon>Trifolium</taxon>
    </lineage>
</organism>
<dbReference type="EMBL" id="LXQA010203448">
    <property type="protein sequence ID" value="MCI33322.1"/>
    <property type="molecule type" value="Genomic_DNA"/>
</dbReference>
<name>A0A392RB17_9FABA</name>
<proteinExistence type="predicted"/>
<evidence type="ECO:0000313" key="1">
    <source>
        <dbReference type="EMBL" id="MCI33322.1"/>
    </source>
</evidence>
<reference evidence="1 2" key="1">
    <citation type="journal article" date="2018" name="Front. Plant Sci.">
        <title>Red Clover (Trifolium pratense) and Zigzag Clover (T. medium) - A Picture of Genomic Similarities and Differences.</title>
        <authorList>
            <person name="Dluhosova J."/>
            <person name="Istvanek J."/>
            <person name="Nedelnik J."/>
            <person name="Repkova J."/>
        </authorList>
    </citation>
    <scope>NUCLEOTIDE SEQUENCE [LARGE SCALE GENOMIC DNA]</scope>
    <source>
        <strain evidence="2">cv. 10/8</strain>
        <tissue evidence="1">Leaf</tissue>
    </source>
</reference>
<dbReference type="AlphaFoldDB" id="A0A392RB17"/>
<accession>A0A392RB17</accession>
<feature type="non-terminal residue" evidence="1">
    <location>
        <position position="89"/>
    </location>
</feature>